<name>A0A834U2E6_9FABA</name>
<gene>
    <name evidence="1" type="ORF">G2W53_013374</name>
</gene>
<proteinExistence type="predicted"/>
<dbReference type="EMBL" id="JAAIUW010000005">
    <property type="protein sequence ID" value="KAF7831041.1"/>
    <property type="molecule type" value="Genomic_DNA"/>
</dbReference>
<keyword evidence="2" id="KW-1185">Reference proteome</keyword>
<evidence type="ECO:0000313" key="1">
    <source>
        <dbReference type="EMBL" id="KAF7831041.1"/>
    </source>
</evidence>
<organism evidence="1 2">
    <name type="scientific">Senna tora</name>
    <dbReference type="NCBI Taxonomy" id="362788"/>
    <lineage>
        <taxon>Eukaryota</taxon>
        <taxon>Viridiplantae</taxon>
        <taxon>Streptophyta</taxon>
        <taxon>Embryophyta</taxon>
        <taxon>Tracheophyta</taxon>
        <taxon>Spermatophyta</taxon>
        <taxon>Magnoliopsida</taxon>
        <taxon>eudicotyledons</taxon>
        <taxon>Gunneridae</taxon>
        <taxon>Pentapetalae</taxon>
        <taxon>rosids</taxon>
        <taxon>fabids</taxon>
        <taxon>Fabales</taxon>
        <taxon>Fabaceae</taxon>
        <taxon>Caesalpinioideae</taxon>
        <taxon>Cassia clade</taxon>
        <taxon>Senna</taxon>
    </lineage>
</organism>
<protein>
    <submittedName>
        <fullName evidence="1">Uncharacterized protein</fullName>
    </submittedName>
</protein>
<sequence>MAALGMKVVYAYEFYGILID</sequence>
<dbReference type="Proteomes" id="UP000634136">
    <property type="component" value="Unassembled WGS sequence"/>
</dbReference>
<reference evidence="1" key="1">
    <citation type="submission" date="2020-09" db="EMBL/GenBank/DDBJ databases">
        <title>Genome-Enabled Discovery of Anthraquinone Biosynthesis in Senna tora.</title>
        <authorList>
            <person name="Kang S.-H."/>
            <person name="Pandey R.P."/>
            <person name="Lee C.-M."/>
            <person name="Sim J.-S."/>
            <person name="Jeong J.-T."/>
            <person name="Choi B.-S."/>
            <person name="Jung M."/>
            <person name="Ginzburg D."/>
            <person name="Zhao K."/>
            <person name="Won S.Y."/>
            <person name="Oh T.-J."/>
            <person name="Yu Y."/>
            <person name="Kim N.-H."/>
            <person name="Lee O.R."/>
            <person name="Lee T.-H."/>
            <person name="Bashyal P."/>
            <person name="Kim T.-S."/>
            <person name="Lee W.-H."/>
            <person name="Kawkins C."/>
            <person name="Kim C.-K."/>
            <person name="Kim J.S."/>
            <person name="Ahn B.O."/>
            <person name="Rhee S.Y."/>
            <person name="Sohng J.K."/>
        </authorList>
    </citation>
    <scope>NUCLEOTIDE SEQUENCE</scope>
    <source>
        <tissue evidence="1">Leaf</tissue>
    </source>
</reference>
<evidence type="ECO:0000313" key="2">
    <source>
        <dbReference type="Proteomes" id="UP000634136"/>
    </source>
</evidence>
<comment type="caution">
    <text evidence="1">The sequence shown here is derived from an EMBL/GenBank/DDBJ whole genome shotgun (WGS) entry which is preliminary data.</text>
</comment>
<accession>A0A834U2E6</accession>
<dbReference type="AlphaFoldDB" id="A0A834U2E6"/>